<dbReference type="InterPro" id="IPR029063">
    <property type="entry name" value="SAM-dependent_MTases_sf"/>
</dbReference>
<name>A0A926VK27_9CYAN</name>
<gene>
    <name evidence="2" type="ORF">H6G03_30770</name>
</gene>
<dbReference type="CDD" id="cd02440">
    <property type="entry name" value="AdoMet_MTases"/>
    <property type="match status" value="1"/>
</dbReference>
<accession>A0A926VK27</accession>
<sequence>MINASDRVNAFKEFEYEGWQKSVEKYHSSFGNLTKQTIAPLLDAVDAGGGKKLLDIASGPGYVAAAAFQRGWQVTGVDFAEAMVAKAKELHPQIEFQQGDAESLAFADSQFEAAVMNFGILHLAQPEKALSEAFRVIRSGGKFAFAVWEKPEHCVAFQIMLPAIETYGDAKVALPEGPPFFRFSDRDRCIDSLQTVGFKNVAVQTVPMQWELADGNELFDAFYEGTARTGGLLRVQDSKSLENIRAAVNQTTLNYITNNKLLLPMAALVASGEKP</sequence>
<dbReference type="EMBL" id="JACJPW010000120">
    <property type="protein sequence ID" value="MBD2185410.1"/>
    <property type="molecule type" value="Genomic_DNA"/>
</dbReference>
<dbReference type="GO" id="GO:0008425">
    <property type="term" value="F:2-methoxy-6-polyprenyl-1,4-benzoquinol methyltransferase activity"/>
    <property type="evidence" value="ECO:0007669"/>
    <property type="project" value="TreeGrafter"/>
</dbReference>
<dbReference type="PANTHER" id="PTHR43591">
    <property type="entry name" value="METHYLTRANSFERASE"/>
    <property type="match status" value="1"/>
</dbReference>
<dbReference type="Pfam" id="PF08241">
    <property type="entry name" value="Methyltransf_11"/>
    <property type="match status" value="1"/>
</dbReference>
<proteinExistence type="predicted"/>
<keyword evidence="2" id="KW-0808">Transferase</keyword>
<dbReference type="GO" id="GO:0032259">
    <property type="term" value="P:methylation"/>
    <property type="evidence" value="ECO:0007669"/>
    <property type="project" value="UniProtKB-KW"/>
</dbReference>
<protein>
    <submittedName>
        <fullName evidence="2">Class I SAM-dependent methyltransferase</fullName>
    </submittedName>
</protein>
<organism evidence="2 3">
    <name type="scientific">Aerosakkonema funiforme FACHB-1375</name>
    <dbReference type="NCBI Taxonomy" id="2949571"/>
    <lineage>
        <taxon>Bacteria</taxon>
        <taxon>Bacillati</taxon>
        <taxon>Cyanobacteriota</taxon>
        <taxon>Cyanophyceae</taxon>
        <taxon>Oscillatoriophycideae</taxon>
        <taxon>Aerosakkonematales</taxon>
        <taxon>Aerosakkonemataceae</taxon>
        <taxon>Aerosakkonema</taxon>
    </lineage>
</organism>
<dbReference type="GO" id="GO:0008757">
    <property type="term" value="F:S-adenosylmethionine-dependent methyltransferase activity"/>
    <property type="evidence" value="ECO:0007669"/>
    <property type="project" value="InterPro"/>
</dbReference>
<evidence type="ECO:0000313" key="3">
    <source>
        <dbReference type="Proteomes" id="UP000641646"/>
    </source>
</evidence>
<comment type="caution">
    <text evidence="2">The sequence shown here is derived from an EMBL/GenBank/DDBJ whole genome shotgun (WGS) entry which is preliminary data.</text>
</comment>
<reference evidence="2" key="2">
    <citation type="submission" date="2020-08" db="EMBL/GenBank/DDBJ databases">
        <authorList>
            <person name="Chen M."/>
            <person name="Teng W."/>
            <person name="Zhao L."/>
            <person name="Hu C."/>
            <person name="Zhou Y."/>
            <person name="Han B."/>
            <person name="Song L."/>
            <person name="Shu W."/>
        </authorList>
    </citation>
    <scope>NUCLEOTIDE SEQUENCE</scope>
    <source>
        <strain evidence="2">FACHB-1375</strain>
    </source>
</reference>
<evidence type="ECO:0000259" key="1">
    <source>
        <dbReference type="Pfam" id="PF08241"/>
    </source>
</evidence>
<evidence type="ECO:0000313" key="2">
    <source>
        <dbReference type="EMBL" id="MBD2185410.1"/>
    </source>
</evidence>
<feature type="domain" description="Methyltransferase type 11" evidence="1">
    <location>
        <begin position="54"/>
        <end position="145"/>
    </location>
</feature>
<reference evidence="2" key="1">
    <citation type="journal article" date="2015" name="ISME J.">
        <title>Draft Genome Sequence of Streptomyces incarnatus NRRL8089, which Produces the Nucleoside Antibiotic Sinefungin.</title>
        <authorList>
            <person name="Oshima K."/>
            <person name="Hattori M."/>
            <person name="Shimizu H."/>
            <person name="Fukuda K."/>
            <person name="Nemoto M."/>
            <person name="Inagaki K."/>
            <person name="Tamura T."/>
        </authorList>
    </citation>
    <scope>NUCLEOTIDE SEQUENCE</scope>
    <source>
        <strain evidence="2">FACHB-1375</strain>
    </source>
</reference>
<dbReference type="Proteomes" id="UP000641646">
    <property type="component" value="Unassembled WGS sequence"/>
</dbReference>
<dbReference type="PANTHER" id="PTHR43591:SF24">
    <property type="entry name" value="2-METHOXY-6-POLYPRENYL-1,4-BENZOQUINOL METHYLASE, MITOCHONDRIAL"/>
    <property type="match status" value="1"/>
</dbReference>
<dbReference type="SUPFAM" id="SSF53335">
    <property type="entry name" value="S-adenosyl-L-methionine-dependent methyltransferases"/>
    <property type="match status" value="1"/>
</dbReference>
<keyword evidence="3" id="KW-1185">Reference proteome</keyword>
<keyword evidence="2" id="KW-0489">Methyltransferase</keyword>
<dbReference type="Gene3D" id="3.40.50.150">
    <property type="entry name" value="Vaccinia Virus protein VP39"/>
    <property type="match status" value="1"/>
</dbReference>
<dbReference type="RefSeq" id="WP_190473689.1">
    <property type="nucleotide sequence ID" value="NZ_JACJPW010000120.1"/>
</dbReference>
<dbReference type="AlphaFoldDB" id="A0A926VK27"/>
<dbReference type="InterPro" id="IPR013216">
    <property type="entry name" value="Methyltransf_11"/>
</dbReference>